<dbReference type="InterPro" id="IPR011059">
    <property type="entry name" value="Metal-dep_hydrolase_composite"/>
</dbReference>
<reference evidence="2" key="1">
    <citation type="journal article" date="2011" name="Environ. Microbiol.">
        <title>Time-series analyses of Monterey Bay coastal microbial picoplankton using a 'genome proxy' microarray.</title>
        <authorList>
            <person name="Rich V.I."/>
            <person name="Pham V.D."/>
            <person name="Eppley J."/>
            <person name="Shi Y."/>
            <person name="DeLong E.F."/>
        </authorList>
    </citation>
    <scope>NUCLEOTIDE SEQUENCE</scope>
</reference>
<dbReference type="Pfam" id="PF07969">
    <property type="entry name" value="Amidohydro_3"/>
    <property type="match status" value="1"/>
</dbReference>
<dbReference type="CDD" id="cd01300">
    <property type="entry name" value="YtcJ_like"/>
    <property type="match status" value="1"/>
</dbReference>
<dbReference type="Gene3D" id="2.30.40.10">
    <property type="entry name" value="Urease, subunit C, domain 1"/>
    <property type="match status" value="1"/>
</dbReference>
<evidence type="ECO:0000259" key="1">
    <source>
        <dbReference type="Pfam" id="PF07969"/>
    </source>
</evidence>
<organism evidence="2">
    <name type="scientific">uncultured Sphingobacterium sp. EB080_L08E11</name>
    <dbReference type="NCBI Taxonomy" id="710992"/>
    <lineage>
        <taxon>Bacteria</taxon>
        <taxon>Pseudomonadati</taxon>
        <taxon>Bacteroidota</taxon>
        <taxon>Sphingobacteriia</taxon>
        <taxon>Sphingobacteriales</taxon>
        <taxon>Sphingobacteriaceae</taxon>
        <taxon>Sphingobacterium</taxon>
        <taxon>environmental samples</taxon>
    </lineage>
</organism>
<dbReference type="InterPro" id="IPR013108">
    <property type="entry name" value="Amidohydro_3"/>
</dbReference>
<sequence length="554" mass="61882">MRNLSHTFNRFVVYNLLFIFTLSNCTPAEEMDLLLTNFEMHNPSNKPGSYSEQPNYFVGIKGGKIAAIIDHSEGAKLPRAKKTLSLKGQHLYPGFIDAHGHLFGYARTFSTVNLFGASSKQECIDRIESFIALHPNKLWIIGSGWDQNDWTPQDFPMAQDLAEFSDKLIYLTRIDGHAAWVNQAVLDTFSITPSTTVEGGQILDGVLVDNAASLVTLPKLTNSYWREALLQAQDSLVKYGLTAMTDAGLTTNQILLLDSLQEEGQFHLFVNAMISNNEEDLTYFESNGPIEKPLLRVKSVKAYLDGALGSRGALLRDPYHDLPDHYGLPLLNPGPLNDLRERCVENGWQLCVHAIGDSAHHVLLECFNELDTIADLRFRVEHAQIMTPEDSVFYTHPNIIASVQPTHATSDMYWVEDRLGSHRVQHAYSYRRIFNASNERVAFGTDFPIEHIDPLATFFAATTRQDKNHWPAGGFLPDQTVSPGMAIYAMTSGAAYSAFGEETYGSIALGQQANFTILNTNLWNHSPTLRKNTHVVKTIVGGEVLYDRNSNKGR</sequence>
<feature type="domain" description="Amidohydrolase 3" evidence="1">
    <location>
        <begin position="84"/>
        <end position="546"/>
    </location>
</feature>
<dbReference type="Gene3D" id="3.10.310.70">
    <property type="match status" value="1"/>
</dbReference>
<dbReference type="EMBL" id="GU474939">
    <property type="protein sequence ID" value="ADI20231.1"/>
    <property type="molecule type" value="Genomic_DNA"/>
</dbReference>
<accession>E0Y0P0</accession>
<dbReference type="PANTHER" id="PTHR22642">
    <property type="entry name" value="IMIDAZOLONEPROPIONASE"/>
    <property type="match status" value="1"/>
</dbReference>
<dbReference type="AlphaFoldDB" id="E0Y0P0"/>
<evidence type="ECO:0000313" key="2">
    <source>
        <dbReference type="EMBL" id="ADI20231.1"/>
    </source>
</evidence>
<proteinExistence type="predicted"/>
<dbReference type="GO" id="GO:0016810">
    <property type="term" value="F:hydrolase activity, acting on carbon-nitrogen (but not peptide) bonds"/>
    <property type="evidence" value="ECO:0007669"/>
    <property type="project" value="InterPro"/>
</dbReference>
<dbReference type="InterPro" id="IPR032466">
    <property type="entry name" value="Metal_Hydrolase"/>
</dbReference>
<protein>
    <recommendedName>
        <fullName evidence="1">Amidohydrolase 3 domain-containing protein</fullName>
    </recommendedName>
</protein>
<name>E0Y0P0_9SPHI</name>
<dbReference type="SUPFAM" id="SSF51338">
    <property type="entry name" value="Composite domain of metallo-dependent hydrolases"/>
    <property type="match status" value="1"/>
</dbReference>
<dbReference type="Gene3D" id="3.20.20.140">
    <property type="entry name" value="Metal-dependent hydrolases"/>
    <property type="match status" value="1"/>
</dbReference>
<dbReference type="PANTHER" id="PTHR22642:SF2">
    <property type="entry name" value="PROTEIN LONG AFTER FAR-RED 3"/>
    <property type="match status" value="1"/>
</dbReference>
<dbReference type="SUPFAM" id="SSF51556">
    <property type="entry name" value="Metallo-dependent hydrolases"/>
    <property type="match status" value="1"/>
</dbReference>
<dbReference type="InterPro" id="IPR033932">
    <property type="entry name" value="YtcJ-like"/>
</dbReference>